<proteinExistence type="predicted"/>
<dbReference type="Pfam" id="PF22893">
    <property type="entry name" value="ULD_2"/>
    <property type="match status" value="1"/>
</dbReference>
<comment type="caution">
    <text evidence="2">The sequence shown here is derived from an EMBL/GenBank/DDBJ whole genome shotgun (WGS) entry which is preliminary data.</text>
</comment>
<dbReference type="PANTHER" id="PTHR38886:SF1">
    <property type="entry name" value="NACHT-NTPASE AND P-LOOP NTPASES N-TERMINAL DOMAIN-CONTAINING PROTEIN"/>
    <property type="match status" value="1"/>
</dbReference>
<evidence type="ECO:0000313" key="3">
    <source>
        <dbReference type="Proteomes" id="UP001285441"/>
    </source>
</evidence>
<sequence length="310" mass="34375">MSAGFGFSAGDFIAALNLVGTVASALRDTCDASGQFAELVAHLDILEKALIEVNNLDLDDEQIAEKIALQQAAAQCQLTIDKFWKKIQKYQPHLRSGGGSTSGRSQFGRGSRNAIKDGWMRIKWTVCKAEDVDKFKADLRGHTSSMQVLLLMTQMSERSSPLYHFKPTESLANDPIHCLGKSASLRDKKQDGQRKTLAGRIQQTSFTWMNQLASIASSVSSCLQQGRELLEITANVMKMNIQIFQAILNLQHHLTRIPAQVERQQPVYMIDALGRESPFHLEFIRSADAFLAVLRANFVQAGVGTDKIDH</sequence>
<reference evidence="2" key="1">
    <citation type="journal article" date="2023" name="Mol. Phylogenet. Evol.">
        <title>Genome-scale phylogeny and comparative genomics of the fungal order Sordariales.</title>
        <authorList>
            <person name="Hensen N."/>
            <person name="Bonometti L."/>
            <person name="Westerberg I."/>
            <person name="Brannstrom I.O."/>
            <person name="Guillou S."/>
            <person name="Cros-Aarteil S."/>
            <person name="Calhoun S."/>
            <person name="Haridas S."/>
            <person name="Kuo A."/>
            <person name="Mondo S."/>
            <person name="Pangilinan J."/>
            <person name="Riley R."/>
            <person name="LaButti K."/>
            <person name="Andreopoulos B."/>
            <person name="Lipzen A."/>
            <person name="Chen C."/>
            <person name="Yan M."/>
            <person name="Daum C."/>
            <person name="Ng V."/>
            <person name="Clum A."/>
            <person name="Steindorff A."/>
            <person name="Ohm R.A."/>
            <person name="Martin F."/>
            <person name="Silar P."/>
            <person name="Natvig D.O."/>
            <person name="Lalanne C."/>
            <person name="Gautier V."/>
            <person name="Ament-Velasquez S.L."/>
            <person name="Kruys A."/>
            <person name="Hutchinson M.I."/>
            <person name="Powell A.J."/>
            <person name="Barry K."/>
            <person name="Miller A.N."/>
            <person name="Grigoriev I.V."/>
            <person name="Debuchy R."/>
            <person name="Gladieux P."/>
            <person name="Hiltunen Thoren M."/>
            <person name="Johannesson H."/>
        </authorList>
    </citation>
    <scope>NUCLEOTIDE SEQUENCE</scope>
    <source>
        <strain evidence="2">CBS 232.78</strain>
    </source>
</reference>
<dbReference type="AlphaFoldDB" id="A0AAE0NR50"/>
<evidence type="ECO:0000313" key="2">
    <source>
        <dbReference type="EMBL" id="KAK3386172.1"/>
    </source>
</evidence>
<feature type="domain" description="Ubiquitin-like" evidence="1">
    <location>
        <begin position="263"/>
        <end position="305"/>
    </location>
</feature>
<dbReference type="Proteomes" id="UP001285441">
    <property type="component" value="Unassembled WGS sequence"/>
</dbReference>
<gene>
    <name evidence="2" type="ORF">B0H63DRAFT_192709</name>
</gene>
<organism evidence="2 3">
    <name type="scientific">Podospora didyma</name>
    <dbReference type="NCBI Taxonomy" id="330526"/>
    <lineage>
        <taxon>Eukaryota</taxon>
        <taxon>Fungi</taxon>
        <taxon>Dikarya</taxon>
        <taxon>Ascomycota</taxon>
        <taxon>Pezizomycotina</taxon>
        <taxon>Sordariomycetes</taxon>
        <taxon>Sordariomycetidae</taxon>
        <taxon>Sordariales</taxon>
        <taxon>Podosporaceae</taxon>
        <taxon>Podospora</taxon>
    </lineage>
</organism>
<reference evidence="2" key="2">
    <citation type="submission" date="2023-06" db="EMBL/GenBank/DDBJ databases">
        <authorList>
            <consortium name="Lawrence Berkeley National Laboratory"/>
            <person name="Haridas S."/>
            <person name="Hensen N."/>
            <person name="Bonometti L."/>
            <person name="Westerberg I."/>
            <person name="Brannstrom I.O."/>
            <person name="Guillou S."/>
            <person name="Cros-Aarteil S."/>
            <person name="Calhoun S."/>
            <person name="Kuo A."/>
            <person name="Mondo S."/>
            <person name="Pangilinan J."/>
            <person name="Riley R."/>
            <person name="LaButti K."/>
            <person name="Andreopoulos B."/>
            <person name="Lipzen A."/>
            <person name="Chen C."/>
            <person name="Yanf M."/>
            <person name="Daum C."/>
            <person name="Ng V."/>
            <person name="Clum A."/>
            <person name="Steindorff A."/>
            <person name="Ohm R."/>
            <person name="Martin F."/>
            <person name="Silar P."/>
            <person name="Natvig D."/>
            <person name="Lalanne C."/>
            <person name="Gautier V."/>
            <person name="Ament-velasquez S.L."/>
            <person name="Kruys A."/>
            <person name="Hutchinson M.I."/>
            <person name="Powell A.J."/>
            <person name="Barry K."/>
            <person name="Miller A.N."/>
            <person name="Grigoriev I.V."/>
            <person name="Debuchy R."/>
            <person name="Gladieux P."/>
            <person name="Thoren M.H."/>
            <person name="Johannesson H."/>
        </authorList>
    </citation>
    <scope>NUCLEOTIDE SEQUENCE</scope>
    <source>
        <strain evidence="2">CBS 232.78</strain>
    </source>
</reference>
<dbReference type="PANTHER" id="PTHR38886">
    <property type="entry name" value="SESA DOMAIN-CONTAINING PROTEIN"/>
    <property type="match status" value="1"/>
</dbReference>
<protein>
    <recommendedName>
        <fullName evidence="1">Ubiquitin-like domain-containing protein</fullName>
    </recommendedName>
</protein>
<keyword evidence="3" id="KW-1185">Reference proteome</keyword>
<dbReference type="EMBL" id="JAULSW010000004">
    <property type="protein sequence ID" value="KAK3386172.1"/>
    <property type="molecule type" value="Genomic_DNA"/>
</dbReference>
<accession>A0AAE0NR50</accession>
<evidence type="ECO:0000259" key="1">
    <source>
        <dbReference type="Pfam" id="PF22893"/>
    </source>
</evidence>
<dbReference type="InterPro" id="IPR054464">
    <property type="entry name" value="ULD_fung"/>
</dbReference>
<name>A0AAE0NR50_9PEZI</name>